<organism evidence="2">
    <name type="scientific">Octactis speculum</name>
    <dbReference type="NCBI Taxonomy" id="3111310"/>
    <lineage>
        <taxon>Eukaryota</taxon>
        <taxon>Sar</taxon>
        <taxon>Stramenopiles</taxon>
        <taxon>Ochrophyta</taxon>
        <taxon>Dictyochophyceae</taxon>
        <taxon>Dictyochales</taxon>
        <taxon>Dictyochaceae</taxon>
        <taxon>Octactis</taxon>
    </lineage>
</organism>
<dbReference type="AlphaFoldDB" id="A0A7S2GRX0"/>
<gene>
    <name evidence="2" type="ORF">DSPE1174_LOCUS25646</name>
</gene>
<evidence type="ECO:0000313" key="2">
    <source>
        <dbReference type="EMBL" id="CAD9464307.1"/>
    </source>
</evidence>
<proteinExistence type="predicted"/>
<sequence length="259" mass="28915">MAASHDATTFSTAEYAAIQSQSSKKFRRKSPSGLAIHSPHNLPLSEARTSLPEAHEASPQWFQPSVDSFSMGQSYGRTRASGKRQAARPLPKRYATRPLPKRHATRPLLVCELSTTSEAPIRRQHALSDDFAIGQGYKETDDPNGEEASTLPSSMPPNVTLPIRILDQSTSPDDKEKRDQEMIRFQCSAKENEMYQRLATRGIPVSPPDEQDLVERDAQITNDDTTNEINNPTRRLSRKRSSAEMLFAMDSLELCGNYP</sequence>
<reference evidence="2" key="1">
    <citation type="submission" date="2021-01" db="EMBL/GenBank/DDBJ databases">
        <authorList>
            <person name="Corre E."/>
            <person name="Pelletier E."/>
            <person name="Niang G."/>
            <person name="Scheremetjew M."/>
            <person name="Finn R."/>
            <person name="Kale V."/>
            <person name="Holt S."/>
            <person name="Cochrane G."/>
            <person name="Meng A."/>
            <person name="Brown T."/>
            <person name="Cohen L."/>
        </authorList>
    </citation>
    <scope>NUCLEOTIDE SEQUENCE</scope>
    <source>
        <strain evidence="2">CCMP1381</strain>
    </source>
</reference>
<name>A0A7S2GRX0_9STRA</name>
<accession>A0A7S2GRX0</accession>
<feature type="region of interest" description="Disordered" evidence="1">
    <location>
        <begin position="136"/>
        <end position="158"/>
    </location>
</feature>
<feature type="region of interest" description="Disordered" evidence="1">
    <location>
        <begin position="1"/>
        <end position="101"/>
    </location>
</feature>
<protein>
    <submittedName>
        <fullName evidence="2">Uncharacterized protein</fullName>
    </submittedName>
</protein>
<evidence type="ECO:0000256" key="1">
    <source>
        <dbReference type="SAM" id="MobiDB-lite"/>
    </source>
</evidence>
<dbReference type="EMBL" id="HBGS01049267">
    <property type="protein sequence ID" value="CAD9464307.1"/>
    <property type="molecule type" value="Transcribed_RNA"/>
</dbReference>
<feature type="compositionally biased region" description="Polar residues" evidence="1">
    <location>
        <begin position="60"/>
        <end position="76"/>
    </location>
</feature>
<feature type="compositionally biased region" description="Basic residues" evidence="1">
    <location>
        <begin position="80"/>
        <end position="101"/>
    </location>
</feature>
<feature type="compositionally biased region" description="Polar residues" evidence="1">
    <location>
        <begin position="1"/>
        <end position="12"/>
    </location>
</feature>